<gene>
    <name evidence="1" type="ORF">F0R74_06910</name>
</gene>
<dbReference type="Pfam" id="PF04404">
    <property type="entry name" value="ERF"/>
    <property type="match status" value="1"/>
</dbReference>
<sequence length="196" mass="21970">MDLHSENINEIATSLCKAQSEIQNVSKDKQAYGYKYADLASCLEALREPFAKNGLSVTQLIQSHENGKQMLVTMLMHSSGQWIKSYFDLENVPMKSCNNLQQQGAGLTYARRYCLSAIAGLTQEDDDAQSIPKQSSSKQSIQKDEDWYSWDDFSKNKSAWSQAISDGKLTNVAVIERIELSGKKIAGKMRDQIMSL</sequence>
<organism evidence="1 2">
    <name type="scientific">Francisella marina</name>
    <dbReference type="NCBI Taxonomy" id="2249302"/>
    <lineage>
        <taxon>Bacteria</taxon>
        <taxon>Pseudomonadati</taxon>
        <taxon>Pseudomonadota</taxon>
        <taxon>Gammaproteobacteria</taxon>
        <taxon>Thiotrichales</taxon>
        <taxon>Francisellaceae</taxon>
        <taxon>Francisella</taxon>
    </lineage>
</organism>
<evidence type="ECO:0008006" key="3">
    <source>
        <dbReference type="Google" id="ProtNLM"/>
    </source>
</evidence>
<dbReference type="Proteomes" id="UP000322509">
    <property type="component" value="Chromosome"/>
</dbReference>
<dbReference type="EMBL" id="CP043550">
    <property type="protein sequence ID" value="QEO57595.1"/>
    <property type="molecule type" value="Genomic_DNA"/>
</dbReference>
<dbReference type="InterPro" id="IPR007499">
    <property type="entry name" value="ERF_bacteria_virus"/>
</dbReference>
<proteinExistence type="predicted"/>
<name>A0ABX5ZHA9_9GAMM</name>
<protein>
    <recommendedName>
        <fullName evidence="3">ERF family protein</fullName>
    </recommendedName>
</protein>
<accession>A0ABX5ZHA9</accession>
<dbReference type="RefSeq" id="WP_149368775.1">
    <property type="nucleotide sequence ID" value="NZ_CP043550.1"/>
</dbReference>
<evidence type="ECO:0000313" key="2">
    <source>
        <dbReference type="Proteomes" id="UP000322509"/>
    </source>
</evidence>
<evidence type="ECO:0000313" key="1">
    <source>
        <dbReference type="EMBL" id="QEO57595.1"/>
    </source>
</evidence>
<keyword evidence="2" id="KW-1185">Reference proteome</keyword>
<reference evidence="1 2" key="1">
    <citation type="submission" date="2019-09" db="EMBL/GenBank/DDBJ databases">
        <title>Complete genome sequence of Francisella marina E103-15.</title>
        <authorList>
            <person name="Tekedar H.C."/>
            <person name="Griffin M.J."/>
            <person name="Waldbieser G.C."/>
            <person name="Soto E."/>
        </authorList>
    </citation>
    <scope>NUCLEOTIDE SEQUENCE [LARGE SCALE GENOMIC DNA]</scope>
    <source>
        <strain evidence="1 2">E103-15</strain>
    </source>
</reference>